<dbReference type="EMBL" id="BA000004">
    <property type="protein sequence ID" value="BAB07215.1"/>
    <property type="molecule type" value="Genomic_DNA"/>
</dbReference>
<dbReference type="PIR" id="H84086">
    <property type="entry name" value="H84086"/>
</dbReference>
<evidence type="ECO:0000256" key="1">
    <source>
        <dbReference type="ARBA" id="ARBA00022491"/>
    </source>
</evidence>
<evidence type="ECO:0000259" key="6">
    <source>
        <dbReference type="PROSITE" id="PS50937"/>
    </source>
</evidence>
<dbReference type="InterPro" id="IPR009061">
    <property type="entry name" value="DNA-bd_dom_put_sf"/>
</dbReference>
<dbReference type="SUPFAM" id="SSF46955">
    <property type="entry name" value="Putative DNA-binding domain"/>
    <property type="match status" value="1"/>
</dbReference>
<evidence type="ECO:0000313" key="8">
    <source>
        <dbReference type="Proteomes" id="UP000001258"/>
    </source>
</evidence>
<dbReference type="KEGG" id="bha:BH3496"/>
<dbReference type="SMART" id="SM00871">
    <property type="entry name" value="AraC_E_bind"/>
    <property type="match status" value="1"/>
</dbReference>
<dbReference type="CDD" id="cd01107">
    <property type="entry name" value="HTH_BmrR"/>
    <property type="match status" value="1"/>
</dbReference>
<dbReference type="InterPro" id="IPR029442">
    <property type="entry name" value="GyrI-like"/>
</dbReference>
<dbReference type="PROSITE" id="PS50937">
    <property type="entry name" value="HTH_MERR_2"/>
    <property type="match status" value="1"/>
</dbReference>
<dbReference type="GO" id="GO:0003700">
    <property type="term" value="F:DNA-binding transcription factor activity"/>
    <property type="evidence" value="ECO:0007669"/>
    <property type="project" value="InterPro"/>
</dbReference>
<dbReference type="RefSeq" id="WP_010899628.1">
    <property type="nucleotide sequence ID" value="NC_002570.2"/>
</dbReference>
<organism evidence="7 8">
    <name type="scientific">Halalkalibacterium halodurans (strain ATCC BAA-125 / DSM 18197 / FERM 7344 / JCM 9153 / C-125)</name>
    <name type="common">Bacillus halodurans</name>
    <dbReference type="NCBI Taxonomy" id="272558"/>
    <lineage>
        <taxon>Bacteria</taxon>
        <taxon>Bacillati</taxon>
        <taxon>Bacillota</taxon>
        <taxon>Bacilli</taxon>
        <taxon>Bacillales</taxon>
        <taxon>Bacillaceae</taxon>
        <taxon>Halalkalibacterium (ex Joshi et al. 2022)</taxon>
    </lineage>
</organism>
<name>Q9K774_HALH5</name>
<dbReference type="InterPro" id="IPR047057">
    <property type="entry name" value="MerR_fam"/>
</dbReference>
<evidence type="ECO:0000256" key="2">
    <source>
        <dbReference type="ARBA" id="ARBA00023015"/>
    </source>
</evidence>
<dbReference type="AlphaFoldDB" id="Q9K774"/>
<evidence type="ECO:0000313" key="7">
    <source>
        <dbReference type="EMBL" id="BAB07215.1"/>
    </source>
</evidence>
<dbReference type="STRING" id="272558.gene:10729409"/>
<reference evidence="7 8" key="1">
    <citation type="journal article" date="2000" name="Nucleic Acids Res.">
        <title>Complete genome sequence of the alkaliphilic bacterium Bacillus halodurans and genomic sequence comparison with Bacillus subtilis.</title>
        <authorList>
            <person name="Takami H."/>
            <person name="Nakasone K."/>
            <person name="Takaki Y."/>
            <person name="Maeno G."/>
            <person name="Sasaki R."/>
            <person name="Masui N."/>
            <person name="Fuji F."/>
            <person name="Hirama C."/>
            <person name="Nakamura Y."/>
            <person name="Ogasawara N."/>
            <person name="Kuhara S."/>
            <person name="Horikoshi K."/>
        </authorList>
    </citation>
    <scope>NUCLEOTIDE SEQUENCE [LARGE SCALE GENOMIC DNA]</scope>
    <source>
        <strain evidence="8">ATCC BAA-125 / DSM 18197 / FERM 7344 / JCM 9153 / C-125</strain>
    </source>
</reference>
<sequence length="271" mass="32163">MKNQFPIGEMAKLHNTSIKTLRYYDEIGLLKPDYIDPNNGYRYYSTEQFEHLNTIHYLKELGFSLKEIKKHLEDRDIDGFLTLLEKQKELTEAKIKELERINRRFENRIHDIKWARHIEELGIVTIKDMEKRKIVRLKETIRSEPELEITLRQLENKSKMTSSIFIGGVGLTVSMRNIKSNKFNEYNSIFILIEDDIQNPLVATLQEGKYACIYFRGNHHDSPKYYKALLNYIQTNNLHMIGDAIERTIIDHYISESKDDYLTEIQIPIKY</sequence>
<accession>Q9K774</accession>
<dbReference type="eggNOG" id="COG4978">
    <property type="taxonomic scope" value="Bacteria"/>
</dbReference>
<proteinExistence type="predicted"/>
<dbReference type="InterPro" id="IPR010499">
    <property type="entry name" value="AraC_E-bd"/>
</dbReference>
<dbReference type="PANTHER" id="PTHR30204:SF69">
    <property type="entry name" value="MERR-FAMILY TRANSCRIPTIONAL REGULATOR"/>
    <property type="match status" value="1"/>
</dbReference>
<keyword evidence="2" id="KW-0805">Transcription regulation</keyword>
<keyword evidence="5" id="KW-0175">Coiled coil</keyword>
<dbReference type="Proteomes" id="UP000001258">
    <property type="component" value="Chromosome"/>
</dbReference>
<dbReference type="OrthoDB" id="9773308at2"/>
<dbReference type="Pfam" id="PF13411">
    <property type="entry name" value="MerR_1"/>
    <property type="match status" value="1"/>
</dbReference>
<evidence type="ECO:0000256" key="5">
    <source>
        <dbReference type="SAM" id="Coils"/>
    </source>
</evidence>
<keyword evidence="4" id="KW-0804">Transcription</keyword>
<dbReference type="SMART" id="SM00422">
    <property type="entry name" value="HTH_MERR"/>
    <property type="match status" value="1"/>
</dbReference>
<evidence type="ECO:0000256" key="3">
    <source>
        <dbReference type="ARBA" id="ARBA00023125"/>
    </source>
</evidence>
<dbReference type="SUPFAM" id="SSF55136">
    <property type="entry name" value="Probable bacterial effector-binding domain"/>
    <property type="match status" value="1"/>
</dbReference>
<protein>
    <submittedName>
        <fullName evidence="7">Transcriptional regulator of multidrug-efflux transporter genes</fullName>
    </submittedName>
</protein>
<dbReference type="HOGENOM" id="CLU_065103_0_0_9"/>
<evidence type="ECO:0000256" key="4">
    <source>
        <dbReference type="ARBA" id="ARBA00023163"/>
    </source>
</evidence>
<keyword evidence="1" id="KW-0678">Repressor</keyword>
<feature type="coiled-coil region" evidence="5">
    <location>
        <begin position="81"/>
        <end position="157"/>
    </location>
</feature>
<dbReference type="InterPro" id="IPR000551">
    <property type="entry name" value="MerR-type_HTH_dom"/>
</dbReference>
<keyword evidence="3" id="KW-0238">DNA-binding</keyword>
<dbReference type="Pfam" id="PF06445">
    <property type="entry name" value="GyrI-like"/>
    <property type="match status" value="1"/>
</dbReference>
<dbReference type="PANTHER" id="PTHR30204">
    <property type="entry name" value="REDOX-CYCLING DRUG-SENSING TRANSCRIPTIONAL ACTIVATOR SOXR"/>
    <property type="match status" value="1"/>
</dbReference>
<dbReference type="Gene3D" id="3.20.80.10">
    <property type="entry name" value="Regulatory factor, effector binding domain"/>
    <property type="match status" value="1"/>
</dbReference>
<dbReference type="InterPro" id="IPR011256">
    <property type="entry name" value="Reg_factor_effector_dom_sf"/>
</dbReference>
<dbReference type="eggNOG" id="COG0789">
    <property type="taxonomic scope" value="Bacteria"/>
</dbReference>
<dbReference type="GO" id="GO:0003677">
    <property type="term" value="F:DNA binding"/>
    <property type="evidence" value="ECO:0007669"/>
    <property type="project" value="UniProtKB-KW"/>
</dbReference>
<dbReference type="Gene3D" id="1.10.1660.10">
    <property type="match status" value="1"/>
</dbReference>
<keyword evidence="8" id="KW-1185">Reference proteome</keyword>
<feature type="domain" description="HTH merR-type" evidence="6">
    <location>
        <begin position="4"/>
        <end position="74"/>
    </location>
</feature>
<gene>
    <name evidence="7" type="ordered locus">BH3496</name>
</gene>